<feature type="region of interest" description="Disordered" evidence="6">
    <location>
        <begin position="1233"/>
        <end position="1321"/>
    </location>
</feature>
<dbReference type="InterPro" id="IPR036885">
    <property type="entry name" value="SWIB_MDM2_dom_sf"/>
</dbReference>
<feature type="domain" description="DM2" evidence="10">
    <location>
        <begin position="374"/>
        <end position="457"/>
    </location>
</feature>
<dbReference type="FunFam" id="3.90.70.200:FF:000002">
    <property type="entry name" value="Zinc finger CCCH domain-containing protein 19"/>
    <property type="match status" value="1"/>
</dbReference>
<dbReference type="Pfam" id="PF02201">
    <property type="entry name" value="SWIB"/>
    <property type="match status" value="1"/>
</dbReference>
<dbReference type="InterPro" id="IPR000571">
    <property type="entry name" value="Znf_CCCH"/>
</dbReference>
<dbReference type="InterPro" id="IPR001965">
    <property type="entry name" value="Znf_PHD"/>
</dbReference>
<accession>A0AAV7G031</accession>
<evidence type="ECO:0000256" key="3">
    <source>
        <dbReference type="ARBA" id="ARBA00022833"/>
    </source>
</evidence>
<keyword evidence="12" id="KW-1185">Reference proteome</keyword>
<feature type="compositionally biased region" description="Basic and acidic residues" evidence="6">
    <location>
        <begin position="1478"/>
        <end position="1513"/>
    </location>
</feature>
<feature type="zinc finger region" description="C3H1-type" evidence="5">
    <location>
        <begin position="1534"/>
        <end position="1561"/>
    </location>
</feature>
<dbReference type="SMART" id="SM00249">
    <property type="entry name" value="PHD"/>
    <property type="match status" value="1"/>
</dbReference>
<dbReference type="SUPFAM" id="SSF90229">
    <property type="entry name" value="CCCH zinc finger"/>
    <property type="match status" value="1"/>
</dbReference>
<evidence type="ECO:0000259" key="9">
    <source>
        <dbReference type="PROSITE" id="PS51360"/>
    </source>
</evidence>
<dbReference type="PROSITE" id="PS50103">
    <property type="entry name" value="ZF_C3H1"/>
    <property type="match status" value="1"/>
</dbReference>
<feature type="domain" description="C3H1-type" evidence="7">
    <location>
        <begin position="1534"/>
        <end position="1561"/>
    </location>
</feature>
<evidence type="ECO:0000256" key="1">
    <source>
        <dbReference type="ARBA" id="ARBA00022723"/>
    </source>
</evidence>
<evidence type="ECO:0000259" key="10">
    <source>
        <dbReference type="PROSITE" id="PS51925"/>
    </source>
</evidence>
<feature type="compositionally biased region" description="Low complexity" evidence="6">
    <location>
        <begin position="1290"/>
        <end position="1299"/>
    </location>
</feature>
<feature type="region of interest" description="Disordered" evidence="6">
    <location>
        <begin position="1478"/>
        <end position="1531"/>
    </location>
</feature>
<dbReference type="SUPFAM" id="SSF57903">
    <property type="entry name" value="FYVE/PHD zinc finger"/>
    <property type="match status" value="1"/>
</dbReference>
<keyword evidence="4" id="KW-0238">DNA-binding</keyword>
<dbReference type="Gene3D" id="3.30.40.10">
    <property type="entry name" value="Zinc/RING finger domain, C3HC4 (zinc finger)"/>
    <property type="match status" value="1"/>
</dbReference>
<feature type="compositionally biased region" description="Polar residues" evidence="6">
    <location>
        <begin position="1300"/>
        <end position="1314"/>
    </location>
</feature>
<feature type="region of interest" description="Disordered" evidence="6">
    <location>
        <begin position="308"/>
        <end position="363"/>
    </location>
</feature>
<gene>
    <name evidence="11" type="ORF">IEQ34_022828</name>
</gene>
<dbReference type="InterPro" id="IPR013083">
    <property type="entry name" value="Znf_RING/FYVE/PHD"/>
</dbReference>
<dbReference type="InterPro" id="IPR035445">
    <property type="entry name" value="GYF-like_dom_sf"/>
</dbReference>
<dbReference type="InterPro" id="IPR036128">
    <property type="entry name" value="Plus3-like_sf"/>
</dbReference>
<keyword evidence="3 5" id="KW-0862">Zinc</keyword>
<dbReference type="PANTHER" id="PTHR46695">
    <property type="entry name" value="ZINC FINGER CCCH DOMAIN-CONTAINING PROTEIN 44-RELATED"/>
    <property type="match status" value="1"/>
</dbReference>
<dbReference type="Gene3D" id="1.10.245.10">
    <property type="entry name" value="SWIB/MDM2 domain"/>
    <property type="match status" value="1"/>
</dbReference>
<dbReference type="InterPro" id="IPR003121">
    <property type="entry name" value="SWIB_MDM2_domain"/>
</dbReference>
<organism evidence="11 12">
    <name type="scientific">Dendrobium chrysotoxum</name>
    <name type="common">Orchid</name>
    <dbReference type="NCBI Taxonomy" id="161865"/>
    <lineage>
        <taxon>Eukaryota</taxon>
        <taxon>Viridiplantae</taxon>
        <taxon>Streptophyta</taxon>
        <taxon>Embryophyta</taxon>
        <taxon>Tracheophyta</taxon>
        <taxon>Spermatophyta</taxon>
        <taxon>Magnoliopsida</taxon>
        <taxon>Liliopsida</taxon>
        <taxon>Asparagales</taxon>
        <taxon>Orchidaceae</taxon>
        <taxon>Epidendroideae</taxon>
        <taxon>Malaxideae</taxon>
        <taxon>Dendrobiinae</taxon>
        <taxon>Dendrobium</taxon>
    </lineage>
</organism>
<dbReference type="GO" id="GO:0003677">
    <property type="term" value="F:DNA binding"/>
    <property type="evidence" value="ECO:0007669"/>
    <property type="project" value="UniProtKB-KW"/>
</dbReference>
<dbReference type="InterPro" id="IPR003169">
    <property type="entry name" value="GYF"/>
</dbReference>
<dbReference type="PROSITE" id="PS50829">
    <property type="entry name" value="GYF"/>
    <property type="match status" value="1"/>
</dbReference>
<comment type="caution">
    <text evidence="11">The sequence shown here is derived from an EMBL/GenBank/DDBJ whole genome shotgun (WGS) entry which is preliminary data.</text>
</comment>
<proteinExistence type="predicted"/>
<dbReference type="InterPro" id="IPR036855">
    <property type="entry name" value="Znf_CCCH_sf"/>
</dbReference>
<evidence type="ECO:0000259" key="8">
    <source>
        <dbReference type="PROSITE" id="PS50829"/>
    </source>
</evidence>
<dbReference type="Pfam" id="PF03126">
    <property type="entry name" value="Plus-3"/>
    <property type="match status" value="1"/>
</dbReference>
<dbReference type="FunFam" id="3.30.40.10:FF:000303">
    <property type="entry name" value="Zinc finger CCCH domain-containing protein 19"/>
    <property type="match status" value="1"/>
</dbReference>
<feature type="compositionally biased region" description="Polar residues" evidence="6">
    <location>
        <begin position="1249"/>
        <end position="1285"/>
    </location>
</feature>
<dbReference type="Pfam" id="PF25980">
    <property type="entry name" value="NERD_plant"/>
    <property type="match status" value="1"/>
</dbReference>
<dbReference type="SUPFAM" id="SSF47592">
    <property type="entry name" value="SWIB/MDM2 domain"/>
    <property type="match status" value="1"/>
</dbReference>
<dbReference type="Pfam" id="PF02213">
    <property type="entry name" value="GYF"/>
    <property type="match status" value="1"/>
</dbReference>
<dbReference type="SMART" id="SM00719">
    <property type="entry name" value="Plus3"/>
    <property type="match status" value="1"/>
</dbReference>
<feature type="compositionally biased region" description="Polar residues" evidence="6">
    <location>
        <begin position="814"/>
        <end position="825"/>
    </location>
</feature>
<dbReference type="InterPro" id="IPR058668">
    <property type="entry name" value="NERD_dom"/>
</dbReference>
<evidence type="ECO:0000313" key="12">
    <source>
        <dbReference type="Proteomes" id="UP000775213"/>
    </source>
</evidence>
<name>A0AAV7G031_DENCH</name>
<feature type="compositionally biased region" description="Acidic residues" evidence="6">
    <location>
        <begin position="315"/>
        <end position="328"/>
    </location>
</feature>
<dbReference type="InterPro" id="IPR004343">
    <property type="entry name" value="Plus-3_dom"/>
</dbReference>
<sequence length="1565" mass="172910">MDQTDAELDFHAADFHQLIDQPGNEMPSLHEDEAPEAPVELSSHCDEAEYGESLQGAPNTGNPPLSSSDDVAPASEPAGEVVLTEDVSASVALDAETMIAVDDTVVASMAETGNTVGVAVEENSTVMVEVVDSGPVKRKRGRPRKNPEAKAPPPVRKKEREDVCFVCFDRRNPNLVACNRRGCYKAYHPTCVSRDDAFFRSKGKWNCGWHICSTCQKAAHYMCYTCTTSFCKECVIDETKFVCVRGTYGFCQSCHNTVTLIELNKLAFEKKDGSDFDDTDSFTYLFKAYWLDRKGKLSLTPEELNNARHPYSVVPDEDSSDELYDVNEDQGSSSESSSDRKSNISSKKKVRSRSQAFAVDKNPAKEVDGGGTVMLPETVWASVELLELVAHMRNGDQSFISQFDVQALLLDYIKKYNLRDPRRKSQIICDLRLRNLFGKERVGHFEMLKLLESHFLSKEAPQVVEDGNQVETSDTDNKLTDDVEEDDTFARVVTEKRRKSRKRTEEIEPQMNVDDYAAVDVHNITLIFLRRSLLEDLLDDVETFNDKVVGSFVRIRISNAGQRQDLYRLVQIVGTQESSKPYKVGKKTTDIVLEILNLNKKETSTIDSISNQDFTEEECQRLRQSIKCGLIDRLKVGYIQEKAKALHAVRVNDSIEAEKLRLSHLRDRASETGRRKEYPCKCVEKLQLLNNSEERRRRLAEIPQIHADPKMDPEYESSEEGEDDKNQDYQIRSKEVLSLRKRRELIPRGRAGILGNNWNGMHKNHNFNRESSRRMPGENWQDRSDMYNNMAERPNEVPLNQSKEMYQIEASFNGLQSPSQGNYTPKSLERHSHGSAPEVNLVTPEGSLPSITNEVDKIWHYQDPSMNIQGPFSLSQLRKWNTTGYFPPDMKIWRTSEKQEDSKLLADVLVGRFYKEPPQLVTQHGSFPDQPTWVDSQQTRGNWNAHQNMKQQTLDGLSAQPPVWSLTGVEVSNSSEGKPGAYSSTWSGNPRPAGPIYNNPYHIPIYPEAGRGGNGNGWNQEQDYGNIWSPTRPMVGMPSESQKVEDNLTSDPCIVSASTSANELHGRMNKYQSYESDCPSPTPITERKESFFRHDELGPSKNRPETLGILASNCTTPAGSMAVNHGPAAATLGILDSSLASHPIDPTCPASINFESSNSASAVGFTDKIPGNGMQKMDGTIVSSNFKNSLSPVAVTADDIGSGHAQRLESSSIQKIDTGFQAIDHASVQKRFTGGSNITPLHGMEHDQSQNPDSNFSPIHQVNPQNASEVESSLPSPTPKISKSTWGVDASSASSNVSSENQKLPTVQNANTSWGGAPQGNAGWGTPAYVNANASTDWGTLGQGNSNTNTGWGATATQVNATTANTGWGTLIPNANTGWGAPVQVNANANIGWGLPVQLNANANTGWGTTAQGNANANTGWGTAAQGNGWGTSSTTGLGNSNPVAAGEAVPMHDNDASVRAGWGSAYGSRNEFWKSSDRDTSRRLDYEGRNGDGYSHHRDRDIGRRGGSDFRNSRVQSDGRGSSRPHQAFTGVDGHRGVCKFYEGGHCKKGRSCKFLHNDLRRDI</sequence>
<keyword evidence="2 5" id="KW-0863">Zinc-finger</keyword>
<dbReference type="Gene3D" id="3.90.70.200">
    <property type="entry name" value="Plus-3 domain"/>
    <property type="match status" value="1"/>
</dbReference>
<feature type="region of interest" description="Disordered" evidence="6">
    <location>
        <begin position="700"/>
        <end position="732"/>
    </location>
</feature>
<dbReference type="SMART" id="SM00151">
    <property type="entry name" value="SWIB"/>
    <property type="match status" value="1"/>
</dbReference>
<dbReference type="InterPro" id="IPR011011">
    <property type="entry name" value="Znf_FYVE_PHD"/>
</dbReference>
<feature type="compositionally biased region" description="Acidic residues" evidence="6">
    <location>
        <begin position="714"/>
        <end position="723"/>
    </location>
</feature>
<evidence type="ECO:0000259" key="7">
    <source>
        <dbReference type="PROSITE" id="PS50103"/>
    </source>
</evidence>
<feature type="domain" description="GYF" evidence="8">
    <location>
        <begin position="856"/>
        <end position="910"/>
    </location>
</feature>
<dbReference type="CDD" id="cd19757">
    <property type="entry name" value="Bbox1"/>
    <property type="match status" value="1"/>
</dbReference>
<dbReference type="PROSITE" id="PS51925">
    <property type="entry name" value="SWIB_MDM2"/>
    <property type="match status" value="1"/>
</dbReference>
<dbReference type="GO" id="GO:0008270">
    <property type="term" value="F:zinc ion binding"/>
    <property type="evidence" value="ECO:0007669"/>
    <property type="project" value="UniProtKB-KW"/>
</dbReference>
<dbReference type="SUPFAM" id="SSF159042">
    <property type="entry name" value="Plus3-like"/>
    <property type="match status" value="1"/>
</dbReference>
<dbReference type="CDD" id="cd00072">
    <property type="entry name" value="GYF"/>
    <property type="match status" value="1"/>
</dbReference>
<evidence type="ECO:0000256" key="6">
    <source>
        <dbReference type="SAM" id="MobiDB-lite"/>
    </source>
</evidence>
<dbReference type="CDD" id="cd15568">
    <property type="entry name" value="PHD5_NSD"/>
    <property type="match status" value="1"/>
</dbReference>
<evidence type="ECO:0000256" key="2">
    <source>
        <dbReference type="ARBA" id="ARBA00022771"/>
    </source>
</evidence>
<dbReference type="Gene3D" id="3.30.1490.40">
    <property type="match status" value="1"/>
</dbReference>
<feature type="domain" description="Plus3" evidence="9">
    <location>
        <begin position="518"/>
        <end position="651"/>
    </location>
</feature>
<reference evidence="11 12" key="1">
    <citation type="journal article" date="2021" name="Hortic Res">
        <title>Chromosome-scale assembly of the Dendrobium chrysotoxum genome enhances the understanding of orchid evolution.</title>
        <authorList>
            <person name="Zhang Y."/>
            <person name="Zhang G.Q."/>
            <person name="Zhang D."/>
            <person name="Liu X.D."/>
            <person name="Xu X.Y."/>
            <person name="Sun W.H."/>
            <person name="Yu X."/>
            <person name="Zhu X."/>
            <person name="Wang Z.W."/>
            <person name="Zhao X."/>
            <person name="Zhong W.Y."/>
            <person name="Chen H."/>
            <person name="Yin W.L."/>
            <person name="Huang T."/>
            <person name="Niu S.C."/>
            <person name="Liu Z.J."/>
        </authorList>
    </citation>
    <scope>NUCLEOTIDE SEQUENCE [LARGE SCALE GENOMIC DNA]</scope>
    <source>
        <strain evidence="11">Lindl</strain>
    </source>
</reference>
<feature type="compositionally biased region" description="Polar residues" evidence="6">
    <location>
        <begin position="56"/>
        <end position="69"/>
    </location>
</feature>
<feature type="region of interest" description="Disordered" evidence="6">
    <location>
        <begin position="132"/>
        <end position="154"/>
    </location>
</feature>
<keyword evidence="1 5" id="KW-0479">Metal-binding</keyword>
<dbReference type="SUPFAM" id="SSF55277">
    <property type="entry name" value="GYF domain"/>
    <property type="match status" value="1"/>
</dbReference>
<dbReference type="InterPro" id="IPR019835">
    <property type="entry name" value="SWIB_domain"/>
</dbReference>
<dbReference type="SMART" id="SM00356">
    <property type="entry name" value="ZnF_C3H1"/>
    <property type="match status" value="1"/>
</dbReference>
<evidence type="ECO:0000313" key="11">
    <source>
        <dbReference type="EMBL" id="KAH0449028.1"/>
    </source>
</evidence>
<protein>
    <submittedName>
        <fullName evidence="11">Uncharacterized protein</fullName>
    </submittedName>
</protein>
<feature type="region of interest" description="Disordered" evidence="6">
    <location>
        <begin position="814"/>
        <end position="846"/>
    </location>
</feature>
<dbReference type="EMBL" id="JAGFBR010000019">
    <property type="protein sequence ID" value="KAH0449028.1"/>
    <property type="molecule type" value="Genomic_DNA"/>
</dbReference>
<dbReference type="PANTHER" id="PTHR46695:SF5">
    <property type="entry name" value="RNA POLYMERASE-ASSOCIATED PROTEIN RTF1 HOMOLOG"/>
    <property type="match status" value="1"/>
</dbReference>
<evidence type="ECO:0000256" key="4">
    <source>
        <dbReference type="ARBA" id="ARBA00023125"/>
    </source>
</evidence>
<dbReference type="Proteomes" id="UP000775213">
    <property type="component" value="Unassembled WGS sequence"/>
</dbReference>
<evidence type="ECO:0000256" key="5">
    <source>
        <dbReference type="PROSITE-ProRule" id="PRU00723"/>
    </source>
</evidence>
<dbReference type="PROSITE" id="PS51360">
    <property type="entry name" value="PLUS3"/>
    <property type="match status" value="1"/>
</dbReference>
<dbReference type="SMART" id="SM00444">
    <property type="entry name" value="GYF"/>
    <property type="match status" value="1"/>
</dbReference>
<feature type="region of interest" description="Disordered" evidence="6">
    <location>
        <begin position="1"/>
        <end position="77"/>
    </location>
</feature>
<dbReference type="CDD" id="cd10567">
    <property type="entry name" value="SWIB-MDM2_like"/>
    <property type="match status" value="1"/>
</dbReference>